<dbReference type="AlphaFoldDB" id="A0A0D8BAB3"/>
<dbReference type="EMBL" id="JYFN01000043">
    <property type="protein sequence ID" value="KJE21136.1"/>
    <property type="molecule type" value="Genomic_DNA"/>
</dbReference>
<dbReference type="SUPFAM" id="SSF160582">
    <property type="entry name" value="MbtH-like"/>
    <property type="match status" value="1"/>
</dbReference>
<dbReference type="InterPro" id="IPR037407">
    <property type="entry name" value="MLP_fam"/>
</dbReference>
<dbReference type="Pfam" id="PF03621">
    <property type="entry name" value="MbtH"/>
    <property type="match status" value="1"/>
</dbReference>
<dbReference type="GO" id="GO:0005829">
    <property type="term" value="C:cytosol"/>
    <property type="evidence" value="ECO:0007669"/>
    <property type="project" value="TreeGrafter"/>
</dbReference>
<evidence type="ECO:0000313" key="3">
    <source>
        <dbReference type="EMBL" id="KJE21136.1"/>
    </source>
</evidence>
<evidence type="ECO:0000256" key="1">
    <source>
        <dbReference type="SAM" id="MobiDB-lite"/>
    </source>
</evidence>
<comment type="caution">
    <text evidence="3">The sequence shown here is derived from an EMBL/GenBank/DDBJ whole genome shotgun (WGS) entry which is preliminary data.</text>
</comment>
<reference evidence="4" key="1">
    <citation type="submission" date="2015-02" db="EMBL/GenBank/DDBJ databases">
        <title>Draft Genome of Frankia sp. CpI1-S.</title>
        <authorList>
            <person name="Oshone R.T."/>
            <person name="Ngom M."/>
            <person name="Ghodhbane-Gtari F."/>
            <person name="Gtari M."/>
            <person name="Morris K."/>
            <person name="Thomas K."/>
            <person name="Sen A."/>
            <person name="Tisa L.S."/>
        </authorList>
    </citation>
    <scope>NUCLEOTIDE SEQUENCE [LARGE SCALE GENOMIC DNA]</scope>
    <source>
        <strain evidence="4">CpI1-S</strain>
    </source>
</reference>
<sequence length="98" mass="10621">MSTNPFDDENGSFYVLVNAEGQHSLWPTFAPVPAGWRTVHDAASRTACLEYVEATWTDLRPASLVARMAADQPADRGSDQSAEAGREHRDGAESGVSR</sequence>
<keyword evidence="4" id="KW-1185">Reference proteome</keyword>
<name>A0A0D8BAB3_9ACTN</name>
<dbReference type="OrthoDB" id="7584480at2"/>
<feature type="region of interest" description="Disordered" evidence="1">
    <location>
        <begin position="67"/>
        <end position="98"/>
    </location>
</feature>
<dbReference type="RefSeq" id="WP_044887085.1">
    <property type="nucleotide sequence ID" value="NZ_JYFN01000043.1"/>
</dbReference>
<dbReference type="PANTHER" id="PTHR38444">
    <property type="entry name" value="ENTEROBACTIN BIOSYNTHESIS PROTEIN YBDZ"/>
    <property type="match status" value="1"/>
</dbReference>
<protein>
    <recommendedName>
        <fullName evidence="2">MbtH-like domain-containing protein</fullName>
    </recommendedName>
</protein>
<reference evidence="3 4" key="2">
    <citation type="journal article" date="2016" name="Genome Announc.">
        <title>Permanent Draft Genome Sequences for Two Variants of Frankia sp. Strain CpI1, the First Frankia Strain Isolated from Root Nodules of Comptonia peregrina.</title>
        <authorList>
            <person name="Oshone R."/>
            <person name="Hurst S.G.IV."/>
            <person name="Abebe-Akele F."/>
            <person name="Simpson S."/>
            <person name="Morris K."/>
            <person name="Thomas W.K."/>
            <person name="Tisa L.S."/>
        </authorList>
    </citation>
    <scope>NUCLEOTIDE SEQUENCE [LARGE SCALE GENOMIC DNA]</scope>
    <source>
        <strain evidence="4">CpI1-S</strain>
    </source>
</reference>
<dbReference type="PANTHER" id="PTHR38444:SF1">
    <property type="entry name" value="ENTEROBACTIN BIOSYNTHESIS PROTEIN YBDZ"/>
    <property type="match status" value="1"/>
</dbReference>
<dbReference type="Gene3D" id="3.90.820.10">
    <property type="entry name" value="Structural Genomics, Unknown Function 30-nov-00 1gh9 Mol_id"/>
    <property type="match status" value="1"/>
</dbReference>
<feature type="domain" description="MbtH-like" evidence="2">
    <location>
        <begin position="4"/>
        <end position="54"/>
    </location>
</feature>
<dbReference type="GO" id="GO:0019290">
    <property type="term" value="P:siderophore biosynthetic process"/>
    <property type="evidence" value="ECO:0007669"/>
    <property type="project" value="TreeGrafter"/>
</dbReference>
<proteinExistence type="predicted"/>
<gene>
    <name evidence="3" type="ORF">FF36_04564</name>
</gene>
<feature type="compositionally biased region" description="Basic and acidic residues" evidence="1">
    <location>
        <begin position="73"/>
        <end position="92"/>
    </location>
</feature>
<dbReference type="InterPro" id="IPR038020">
    <property type="entry name" value="MbtH-like_sf"/>
</dbReference>
<dbReference type="SMART" id="SM00923">
    <property type="entry name" value="MbtH"/>
    <property type="match status" value="1"/>
</dbReference>
<accession>A0A0D8BAB3</accession>
<organism evidence="3 4">
    <name type="scientific">Frankia torreyi</name>
    <dbReference type="NCBI Taxonomy" id="1856"/>
    <lineage>
        <taxon>Bacteria</taxon>
        <taxon>Bacillati</taxon>
        <taxon>Actinomycetota</taxon>
        <taxon>Actinomycetes</taxon>
        <taxon>Frankiales</taxon>
        <taxon>Frankiaceae</taxon>
        <taxon>Frankia</taxon>
    </lineage>
</organism>
<evidence type="ECO:0000313" key="4">
    <source>
        <dbReference type="Proteomes" id="UP000032545"/>
    </source>
</evidence>
<evidence type="ECO:0000259" key="2">
    <source>
        <dbReference type="SMART" id="SM00923"/>
    </source>
</evidence>
<dbReference type="PATRIC" id="fig|1502723.3.peg.4507"/>
<dbReference type="InterPro" id="IPR005153">
    <property type="entry name" value="MbtH-like_dom"/>
</dbReference>
<dbReference type="Proteomes" id="UP000032545">
    <property type="component" value="Unassembled WGS sequence"/>
</dbReference>